<evidence type="ECO:0000256" key="17">
    <source>
        <dbReference type="PIRSR" id="PIRSR000882-1"/>
    </source>
</evidence>
<keyword evidence="21" id="KW-1185">Reference proteome</keyword>
<comment type="function">
    <text evidence="16">Core component of the MRN complex, which plays a central role in double-strand break (DSB) repair, DNA recombination, maintenance of telomere integrity and meiosis. The MRN complex is involved in the repair of DNA double-strand breaks (DSBs) via homologous recombination (HR), an error-free mechanism which primarily occurs during S and G2 phases. The complex (1) mediates the end resection of damaged DNA, which generates proper single-stranded DNA, a key initial steps in HR, and is (2) required for the recruitment of other repair factors and efficient activation of ATM and ATR upon DNA damage. Within the MRN complex, MRE11 possesses both single-strand endonuclease activity and double-strand-specific 3'-5' exonuclease activity. MRE11 first endonucleolytically cleaves the 5' strand at DNA DSB ends to prevent non-homologous end joining (NHEJ) and licence HR. It then generates a single-stranded DNA gap via 3' to 5' exonucleolytic degradation, which is required for single-strand invasion and recombination.</text>
</comment>
<dbReference type="InParanoid" id="A9UYU1"/>
<keyword evidence="10 16" id="KW-0378">Hydrolase</keyword>
<dbReference type="Pfam" id="PF04152">
    <property type="entry name" value="Mre11_DNA_bind"/>
    <property type="match status" value="1"/>
</dbReference>
<feature type="compositionally biased region" description="Polar residues" evidence="18">
    <location>
        <begin position="511"/>
        <end position="527"/>
    </location>
</feature>
<dbReference type="SUPFAM" id="SSF56300">
    <property type="entry name" value="Metallo-dependent phosphatases"/>
    <property type="match status" value="1"/>
</dbReference>
<comment type="cofactor">
    <cofactor evidence="1 16">
        <name>Mn(2+)</name>
        <dbReference type="ChEBI" id="CHEBI:29035"/>
    </cofactor>
</comment>
<protein>
    <recommendedName>
        <fullName evidence="16">Double-strand break repair protein</fullName>
    </recommendedName>
</protein>
<dbReference type="Pfam" id="PF00149">
    <property type="entry name" value="Metallophos"/>
    <property type="match status" value="1"/>
</dbReference>
<gene>
    <name evidence="20" type="ORF">MONBRDRAFT_25241</name>
</gene>
<dbReference type="RefSeq" id="XP_001745694.1">
    <property type="nucleotide sequence ID" value="XM_001745642.1"/>
</dbReference>
<dbReference type="PIRSF" id="PIRSF000882">
    <property type="entry name" value="DSB_repair_MRE11"/>
    <property type="match status" value="1"/>
</dbReference>
<keyword evidence="12 16" id="KW-0234">DNA repair</keyword>
<dbReference type="Gene3D" id="3.60.21.10">
    <property type="match status" value="1"/>
</dbReference>
<dbReference type="PANTHER" id="PTHR10139:SF1">
    <property type="entry name" value="DOUBLE-STRAND BREAK REPAIR PROTEIN MRE11"/>
    <property type="match status" value="1"/>
</dbReference>
<dbReference type="GeneID" id="5890827"/>
<dbReference type="CDD" id="cd00840">
    <property type="entry name" value="MPP_Mre11_N"/>
    <property type="match status" value="1"/>
</dbReference>
<dbReference type="SMART" id="SM01347">
    <property type="entry name" value="Mre11_DNA_bind"/>
    <property type="match status" value="1"/>
</dbReference>
<evidence type="ECO:0000259" key="19">
    <source>
        <dbReference type="SMART" id="SM01347"/>
    </source>
</evidence>
<evidence type="ECO:0000256" key="12">
    <source>
        <dbReference type="ARBA" id="ARBA00023204"/>
    </source>
</evidence>
<dbReference type="GO" id="GO:0007095">
    <property type="term" value="P:mitotic G2 DNA damage checkpoint signaling"/>
    <property type="evidence" value="ECO:0000318"/>
    <property type="project" value="GO_Central"/>
</dbReference>
<sequence length="644" mass="71965">MAAPADDNIFRILVATDMHLGYAKNDPTRSLDSLETLQEVLELAIGNNVDFMLLAGDLFHDNQPPRFVLHQTMTLFRQFCLGDRPLRFQALSDPTDSIKTAFGYNFEDPNYNVSLPVFSIHGNHDDPQGDAGLCALDLLSSANVINHFGQVMDLDKIHVVPICLQKQNTKLALYGIGSIRDERLHRIFLERRISFAQPEGDNWFKILVIHQNRVKHGEKNYIPESFLPADMNLIVWGHEHKCEIEVVSQENRPAITQPGSTVATALSAGEAEPKHVGILEVALRGEDPSSLQPKYRLKKKPLRTVRPFEFADMVHELIRRSAENYQARFGDADAIKLPLIRLRVDYSGGYPTISSQRFGQKYVDKVANPKDILLFHRRKLRSTSNIQGSATDPIDDRPLRPDAAQVAISDLLQLDRMQLRVLRPEGLRRVLQKFVEHEENSAVAEYVKTELIQQRHLSEDLPEVDELRPAALEDPPPTSAAGSSRTSRAAQAGGTRNSINAAPRQRGGSRASASLTVQRASDATPMSANDAAPIFQRAAARQRRQPVEKRGASPTSHGATSDDAMTTRHSDVEDDEDHMDSDDAASLAPSAVTHVTDISQVSRIGASTQYLRTQGKRDDGLLDQESDDEDYQARRRSRKRSKRR</sequence>
<dbReference type="InterPro" id="IPR003701">
    <property type="entry name" value="Mre11"/>
</dbReference>
<feature type="region of interest" description="Disordered" evidence="18">
    <location>
        <begin position="468"/>
        <end position="644"/>
    </location>
</feature>
<feature type="compositionally biased region" description="Low complexity" evidence="18">
    <location>
        <begin position="479"/>
        <end position="494"/>
    </location>
</feature>
<dbReference type="FunCoup" id="A9UYU1">
    <property type="interactions" value="1432"/>
</dbReference>
<dbReference type="InterPro" id="IPR007281">
    <property type="entry name" value="Mre11_DNA-bd"/>
</dbReference>
<accession>A9UYU1</accession>
<dbReference type="GO" id="GO:0097552">
    <property type="term" value="P:mitochondrial double-strand break repair via homologous recombination"/>
    <property type="evidence" value="ECO:0000318"/>
    <property type="project" value="GO_Central"/>
</dbReference>
<dbReference type="GO" id="GO:0000724">
    <property type="term" value="P:double-strand break repair via homologous recombination"/>
    <property type="evidence" value="ECO:0000318"/>
    <property type="project" value="GO_Central"/>
</dbReference>
<dbReference type="GO" id="GO:0030145">
    <property type="term" value="F:manganese ion binding"/>
    <property type="evidence" value="ECO:0007669"/>
    <property type="project" value="UniProtKB-UniRule"/>
</dbReference>
<evidence type="ECO:0000256" key="5">
    <source>
        <dbReference type="ARBA" id="ARBA00022454"/>
    </source>
</evidence>
<evidence type="ECO:0000256" key="18">
    <source>
        <dbReference type="SAM" id="MobiDB-lite"/>
    </source>
</evidence>
<dbReference type="Proteomes" id="UP000001357">
    <property type="component" value="Unassembled WGS sequence"/>
</dbReference>
<dbReference type="GO" id="GO:0006303">
    <property type="term" value="P:double-strand break repair via nonhomologous end joining"/>
    <property type="evidence" value="ECO:0000318"/>
    <property type="project" value="GO_Central"/>
</dbReference>
<dbReference type="InterPro" id="IPR029052">
    <property type="entry name" value="Metallo-depent_PP-like"/>
</dbReference>
<evidence type="ECO:0000313" key="21">
    <source>
        <dbReference type="Proteomes" id="UP000001357"/>
    </source>
</evidence>
<feature type="compositionally biased region" description="Basic residues" evidence="18">
    <location>
        <begin position="634"/>
        <end position="644"/>
    </location>
</feature>
<dbReference type="GO" id="GO:0008296">
    <property type="term" value="F:3'-5'-DNA exonuclease activity"/>
    <property type="evidence" value="ECO:0007669"/>
    <property type="project" value="InterPro"/>
</dbReference>
<keyword evidence="14 16" id="KW-0539">Nucleus</keyword>
<dbReference type="OMA" id="MVRTMEI"/>
<feature type="active site" description="Proton donor" evidence="17">
    <location>
        <position position="124"/>
    </location>
</feature>
<evidence type="ECO:0000256" key="2">
    <source>
        <dbReference type="ARBA" id="ARBA00004123"/>
    </source>
</evidence>
<evidence type="ECO:0000256" key="8">
    <source>
        <dbReference type="ARBA" id="ARBA00022759"/>
    </source>
</evidence>
<reference evidence="20 21" key="1">
    <citation type="journal article" date="2008" name="Nature">
        <title>The genome of the choanoflagellate Monosiga brevicollis and the origin of metazoans.</title>
        <authorList>
            <consortium name="JGI Sequencing"/>
            <person name="King N."/>
            <person name="Westbrook M.J."/>
            <person name="Young S.L."/>
            <person name="Kuo A."/>
            <person name="Abedin M."/>
            <person name="Chapman J."/>
            <person name="Fairclough S."/>
            <person name="Hellsten U."/>
            <person name="Isogai Y."/>
            <person name="Letunic I."/>
            <person name="Marr M."/>
            <person name="Pincus D."/>
            <person name="Putnam N."/>
            <person name="Rokas A."/>
            <person name="Wright K.J."/>
            <person name="Zuzow R."/>
            <person name="Dirks W."/>
            <person name="Good M."/>
            <person name="Goodstein D."/>
            <person name="Lemons D."/>
            <person name="Li W."/>
            <person name="Lyons J.B."/>
            <person name="Morris A."/>
            <person name="Nichols S."/>
            <person name="Richter D.J."/>
            <person name="Salamov A."/>
            <person name="Bork P."/>
            <person name="Lim W.A."/>
            <person name="Manning G."/>
            <person name="Miller W.T."/>
            <person name="McGinnis W."/>
            <person name="Shapiro H."/>
            <person name="Tjian R."/>
            <person name="Grigoriev I.V."/>
            <person name="Rokhsar D."/>
        </authorList>
    </citation>
    <scope>NUCLEOTIDE SEQUENCE [LARGE SCALE GENOMIC DNA]</scope>
    <source>
        <strain evidence="21">MX1 / ATCC 50154</strain>
    </source>
</reference>
<dbReference type="GO" id="GO:0035861">
    <property type="term" value="C:site of double-strand break"/>
    <property type="evidence" value="ECO:0000318"/>
    <property type="project" value="GO_Central"/>
</dbReference>
<dbReference type="GO" id="GO:0000014">
    <property type="term" value="F:single-stranded DNA endodeoxyribonuclease activity"/>
    <property type="evidence" value="ECO:0000318"/>
    <property type="project" value="GO_Central"/>
</dbReference>
<dbReference type="eggNOG" id="KOG2310">
    <property type="taxonomic scope" value="Eukaryota"/>
</dbReference>
<dbReference type="PANTHER" id="PTHR10139">
    <property type="entry name" value="DOUBLE-STRAND BREAK REPAIR PROTEIN MRE11"/>
    <property type="match status" value="1"/>
</dbReference>
<dbReference type="GO" id="GO:0030870">
    <property type="term" value="C:Mre11 complex"/>
    <property type="evidence" value="ECO:0000318"/>
    <property type="project" value="GO_Central"/>
</dbReference>
<evidence type="ECO:0000256" key="15">
    <source>
        <dbReference type="ARBA" id="ARBA00023254"/>
    </source>
</evidence>
<dbReference type="GO" id="GO:0042138">
    <property type="term" value="P:meiotic DNA double-strand break formation"/>
    <property type="evidence" value="ECO:0000318"/>
    <property type="project" value="GO_Central"/>
</dbReference>
<proteinExistence type="inferred from homology"/>
<evidence type="ECO:0000256" key="6">
    <source>
        <dbReference type="ARBA" id="ARBA00022722"/>
    </source>
</evidence>
<keyword evidence="11 16" id="KW-0269">Exonuclease</keyword>
<evidence type="ECO:0000256" key="11">
    <source>
        <dbReference type="ARBA" id="ARBA00022839"/>
    </source>
</evidence>
<keyword evidence="6 16" id="KW-0540">Nuclease</keyword>
<comment type="similarity">
    <text evidence="4 16">Belongs to the MRE11/RAD32 family.</text>
</comment>
<evidence type="ECO:0000256" key="13">
    <source>
        <dbReference type="ARBA" id="ARBA00023211"/>
    </source>
</evidence>
<feature type="compositionally biased region" description="Acidic residues" evidence="18">
    <location>
        <begin position="572"/>
        <end position="583"/>
    </location>
</feature>
<evidence type="ECO:0000256" key="16">
    <source>
        <dbReference type="PIRNR" id="PIRNR000882"/>
    </source>
</evidence>
<dbReference type="GO" id="GO:0000723">
    <property type="term" value="P:telomere maintenance"/>
    <property type="evidence" value="ECO:0000318"/>
    <property type="project" value="GO_Central"/>
</dbReference>
<feature type="compositionally biased region" description="Polar residues" evidence="18">
    <location>
        <begin position="596"/>
        <end position="612"/>
    </location>
</feature>
<comment type="subcellular location">
    <subcellularLocation>
        <location evidence="3">Chromosome</location>
    </subcellularLocation>
    <subcellularLocation>
        <location evidence="2 16">Nucleus</location>
    </subcellularLocation>
</comment>
<keyword evidence="8 16" id="KW-0255">Endonuclease</keyword>
<dbReference type="InterPro" id="IPR041796">
    <property type="entry name" value="Mre11_N"/>
</dbReference>
<dbReference type="AlphaFoldDB" id="A9UYU1"/>
<evidence type="ECO:0000313" key="20">
    <source>
        <dbReference type="EMBL" id="EDQ89665.1"/>
    </source>
</evidence>
<name>A9UYU1_MONBE</name>
<evidence type="ECO:0000256" key="1">
    <source>
        <dbReference type="ARBA" id="ARBA00001936"/>
    </source>
</evidence>
<dbReference type="EMBL" id="CH991550">
    <property type="protein sequence ID" value="EDQ89665.1"/>
    <property type="molecule type" value="Genomic_DNA"/>
</dbReference>
<keyword evidence="13 16" id="KW-0464">Manganese</keyword>
<evidence type="ECO:0000256" key="4">
    <source>
        <dbReference type="ARBA" id="ARBA00009028"/>
    </source>
</evidence>
<evidence type="ECO:0000256" key="14">
    <source>
        <dbReference type="ARBA" id="ARBA00023242"/>
    </source>
</evidence>
<evidence type="ECO:0000256" key="7">
    <source>
        <dbReference type="ARBA" id="ARBA00022723"/>
    </source>
</evidence>
<feature type="compositionally biased region" description="Acidic residues" evidence="18">
    <location>
        <begin position="621"/>
        <end position="630"/>
    </location>
</feature>
<dbReference type="STRING" id="81824.A9UYU1"/>
<feature type="domain" description="Mre11 DNA-binding" evidence="19">
    <location>
        <begin position="295"/>
        <end position="434"/>
    </location>
</feature>
<dbReference type="GO" id="GO:0031573">
    <property type="term" value="P:mitotic intra-S DNA damage checkpoint signaling"/>
    <property type="evidence" value="ECO:0000318"/>
    <property type="project" value="GO_Central"/>
</dbReference>
<keyword evidence="15 16" id="KW-0469">Meiosis</keyword>
<evidence type="ECO:0000256" key="10">
    <source>
        <dbReference type="ARBA" id="ARBA00022801"/>
    </source>
</evidence>
<keyword evidence="7" id="KW-0479">Metal-binding</keyword>
<keyword evidence="5" id="KW-0158">Chromosome</keyword>
<dbReference type="KEGG" id="mbr:MONBRDRAFT_25241"/>
<dbReference type="InterPro" id="IPR004843">
    <property type="entry name" value="Calcineurin-like_PHP"/>
</dbReference>
<evidence type="ECO:0000256" key="9">
    <source>
        <dbReference type="ARBA" id="ARBA00022763"/>
    </source>
</evidence>
<evidence type="ECO:0000256" key="3">
    <source>
        <dbReference type="ARBA" id="ARBA00004286"/>
    </source>
</evidence>
<keyword evidence="9 16" id="KW-0227">DNA damage</keyword>
<organism evidence="20 21">
    <name type="scientific">Monosiga brevicollis</name>
    <name type="common">Choanoflagellate</name>
    <dbReference type="NCBI Taxonomy" id="81824"/>
    <lineage>
        <taxon>Eukaryota</taxon>
        <taxon>Choanoflagellata</taxon>
        <taxon>Craspedida</taxon>
        <taxon>Salpingoecidae</taxon>
        <taxon>Monosiga</taxon>
    </lineage>
</organism>